<keyword evidence="1" id="KW-0175">Coiled coil</keyword>
<feature type="coiled-coil region" evidence="1">
    <location>
        <begin position="13"/>
        <end position="40"/>
    </location>
</feature>
<dbReference type="Proteomes" id="UP000317036">
    <property type="component" value="Unassembled WGS sequence"/>
</dbReference>
<proteinExistence type="predicted"/>
<dbReference type="AlphaFoldDB" id="A0A559KC90"/>
<dbReference type="OrthoDB" id="2614794at2"/>
<evidence type="ECO:0000256" key="1">
    <source>
        <dbReference type="SAM" id="Coils"/>
    </source>
</evidence>
<organism evidence="2 3">
    <name type="scientific">Paenibacillus cremeus</name>
    <dbReference type="NCBI Taxonomy" id="2163881"/>
    <lineage>
        <taxon>Bacteria</taxon>
        <taxon>Bacillati</taxon>
        <taxon>Bacillota</taxon>
        <taxon>Bacilli</taxon>
        <taxon>Bacillales</taxon>
        <taxon>Paenibacillaceae</taxon>
        <taxon>Paenibacillus</taxon>
    </lineage>
</organism>
<evidence type="ECO:0000313" key="3">
    <source>
        <dbReference type="Proteomes" id="UP000317036"/>
    </source>
</evidence>
<comment type="caution">
    <text evidence="2">The sequence shown here is derived from an EMBL/GenBank/DDBJ whole genome shotgun (WGS) entry which is preliminary data.</text>
</comment>
<gene>
    <name evidence="2" type="ORF">FPZ49_11990</name>
</gene>
<reference evidence="2 3" key="1">
    <citation type="submission" date="2019-07" db="EMBL/GenBank/DDBJ databases">
        <authorList>
            <person name="Kim J."/>
        </authorList>
    </citation>
    <scope>NUCLEOTIDE SEQUENCE [LARGE SCALE GENOMIC DNA]</scope>
    <source>
        <strain evidence="2 3">JC52</strain>
    </source>
</reference>
<keyword evidence="3" id="KW-1185">Reference proteome</keyword>
<name>A0A559KC90_9BACL</name>
<dbReference type="EMBL" id="VNJI01000012">
    <property type="protein sequence ID" value="TVY09747.1"/>
    <property type="molecule type" value="Genomic_DNA"/>
</dbReference>
<dbReference type="RefSeq" id="WP_144846868.1">
    <property type="nucleotide sequence ID" value="NZ_VNJI01000012.1"/>
</dbReference>
<sequence>MILYQLAKRLEQRNRLQNTINRTEGDIAELLTQKEQMDEQLLTQANVWSEAGQDEFLLTAITPESEFAQSNL</sequence>
<accession>A0A559KC90</accession>
<evidence type="ECO:0000313" key="2">
    <source>
        <dbReference type="EMBL" id="TVY09747.1"/>
    </source>
</evidence>
<protein>
    <submittedName>
        <fullName evidence="2">Uncharacterized protein</fullName>
    </submittedName>
</protein>